<name>A0ABX2A3D4_9MICO</name>
<gene>
    <name evidence="2" type="ORF">HDG69_001950</name>
</gene>
<dbReference type="InterPro" id="IPR037401">
    <property type="entry name" value="SnoaL-like"/>
</dbReference>
<feature type="domain" description="SnoaL-like" evidence="1">
    <location>
        <begin position="10"/>
        <end position="110"/>
    </location>
</feature>
<evidence type="ECO:0000259" key="1">
    <source>
        <dbReference type="Pfam" id="PF12680"/>
    </source>
</evidence>
<dbReference type="Pfam" id="PF12680">
    <property type="entry name" value="SnoaL_2"/>
    <property type="match status" value="1"/>
</dbReference>
<dbReference type="InterPro" id="IPR032710">
    <property type="entry name" value="NTF2-like_dom_sf"/>
</dbReference>
<protein>
    <recommendedName>
        <fullName evidence="1">SnoaL-like domain-containing protein</fullName>
    </recommendedName>
</protein>
<evidence type="ECO:0000313" key="2">
    <source>
        <dbReference type="EMBL" id="NOV97375.1"/>
    </source>
</evidence>
<dbReference type="RefSeq" id="WP_171783593.1">
    <property type="nucleotide sequence ID" value="NZ_BAAAML010000006.1"/>
</dbReference>
<comment type="caution">
    <text evidence="2">The sequence shown here is derived from an EMBL/GenBank/DDBJ whole genome shotgun (WGS) entry which is preliminary data.</text>
</comment>
<dbReference type="Gene3D" id="3.10.450.50">
    <property type="match status" value="1"/>
</dbReference>
<organism evidence="2 3">
    <name type="scientific">Isoptericola halotolerans</name>
    <dbReference type="NCBI Taxonomy" id="300560"/>
    <lineage>
        <taxon>Bacteria</taxon>
        <taxon>Bacillati</taxon>
        <taxon>Actinomycetota</taxon>
        <taxon>Actinomycetes</taxon>
        <taxon>Micrococcales</taxon>
        <taxon>Promicromonosporaceae</taxon>
        <taxon>Isoptericola</taxon>
    </lineage>
</organism>
<dbReference type="CDD" id="cd00531">
    <property type="entry name" value="NTF2_like"/>
    <property type="match status" value="1"/>
</dbReference>
<keyword evidence="3" id="KW-1185">Reference proteome</keyword>
<dbReference type="SUPFAM" id="SSF54427">
    <property type="entry name" value="NTF2-like"/>
    <property type="match status" value="1"/>
</dbReference>
<reference evidence="2 3" key="1">
    <citation type="submission" date="2020-05" db="EMBL/GenBank/DDBJ databases">
        <title>Genomic Encyclopedia of Type Strains, Phase III (KMG-III): the genomes of soil and plant-associated and newly described type strains.</title>
        <authorList>
            <person name="Whitman W."/>
        </authorList>
    </citation>
    <scope>NUCLEOTIDE SEQUENCE [LARGE SCALE GENOMIC DNA]</scope>
    <source>
        <strain evidence="2 3">KCTC 19046</strain>
    </source>
</reference>
<proteinExistence type="predicted"/>
<evidence type="ECO:0000313" key="3">
    <source>
        <dbReference type="Proteomes" id="UP000757540"/>
    </source>
</evidence>
<dbReference type="EMBL" id="JABEZU010000002">
    <property type="protein sequence ID" value="NOV97375.1"/>
    <property type="molecule type" value="Genomic_DNA"/>
</dbReference>
<accession>A0ABX2A3D4</accession>
<dbReference type="Proteomes" id="UP000757540">
    <property type="component" value="Unassembled WGS sequence"/>
</dbReference>
<sequence length="130" mass="14216">MSQTHRSVLEKVYEAFNAGDVAALDQLFHDDAVMSIPGETQISGVYHGKTEIFGAFARMAELTGGTSRAVVQRMAVDEDGGVVIAVDEATRFGEQVRAEFADVFTVRGSAVSELRFFPADPAEMAHFWRD</sequence>